<dbReference type="SMART" id="SM00065">
    <property type="entry name" value="GAF"/>
    <property type="match status" value="1"/>
</dbReference>
<evidence type="ECO:0000256" key="11">
    <source>
        <dbReference type="PROSITE-ProRule" id="PRU00169"/>
    </source>
</evidence>
<dbReference type="InterPro" id="IPR003661">
    <property type="entry name" value="HisK_dim/P_dom"/>
</dbReference>
<evidence type="ECO:0000256" key="5">
    <source>
        <dbReference type="ARBA" id="ARBA00022741"/>
    </source>
</evidence>
<feature type="region of interest" description="Disordered" evidence="12">
    <location>
        <begin position="1"/>
        <end position="58"/>
    </location>
</feature>
<feature type="compositionally biased region" description="Low complexity" evidence="12">
    <location>
        <begin position="312"/>
        <end position="325"/>
    </location>
</feature>
<evidence type="ECO:0000256" key="7">
    <source>
        <dbReference type="ARBA" id="ARBA00022840"/>
    </source>
</evidence>
<dbReference type="Pfam" id="PF00360">
    <property type="entry name" value="PHY"/>
    <property type="match status" value="1"/>
</dbReference>
<comment type="caution">
    <text evidence="16">The sequence shown here is derived from an EMBL/GenBank/DDBJ whole genome shotgun (WGS) entry which is preliminary data.</text>
</comment>
<keyword evidence="7" id="KW-0067">ATP-binding</keyword>
<dbReference type="InterPro" id="IPR016132">
    <property type="entry name" value="Phyto_chromo_attachment"/>
</dbReference>
<dbReference type="InterPro" id="IPR043150">
    <property type="entry name" value="Phytochrome_PHY_sf"/>
</dbReference>
<feature type="compositionally biased region" description="Polar residues" evidence="12">
    <location>
        <begin position="48"/>
        <end position="58"/>
    </location>
</feature>
<dbReference type="Gene3D" id="3.30.450.40">
    <property type="match status" value="1"/>
</dbReference>
<dbReference type="Pfam" id="PF08446">
    <property type="entry name" value="PAS_2"/>
    <property type="match status" value="1"/>
</dbReference>
<protein>
    <submittedName>
        <fullName evidence="16">Expressed protein</fullName>
    </submittedName>
</protein>
<dbReference type="SUPFAM" id="SSF47384">
    <property type="entry name" value="Homodimeric domain of signal transducing histidine kinase"/>
    <property type="match status" value="1"/>
</dbReference>
<dbReference type="CDD" id="cd17546">
    <property type="entry name" value="REC_hyHK_CKI1_RcsC-like"/>
    <property type="match status" value="1"/>
</dbReference>
<evidence type="ECO:0000259" key="15">
    <source>
        <dbReference type="PROSITE" id="PS50110"/>
    </source>
</evidence>
<feature type="region of interest" description="Disordered" evidence="12">
    <location>
        <begin position="155"/>
        <end position="279"/>
    </location>
</feature>
<feature type="domain" description="Histidine kinase" evidence="14">
    <location>
        <begin position="1114"/>
        <end position="1346"/>
    </location>
</feature>
<accession>A0AAV0BKD5</accession>
<dbReference type="Gene3D" id="3.30.450.270">
    <property type="match status" value="1"/>
</dbReference>
<dbReference type="InterPro" id="IPR013654">
    <property type="entry name" value="PAS_2"/>
</dbReference>
<dbReference type="SUPFAM" id="SSF55785">
    <property type="entry name" value="PYP-like sensor domain (PAS domain)"/>
    <property type="match status" value="1"/>
</dbReference>
<dbReference type="Pfam" id="PF00072">
    <property type="entry name" value="Response_reg"/>
    <property type="match status" value="1"/>
</dbReference>
<evidence type="ECO:0000259" key="13">
    <source>
        <dbReference type="PROSITE" id="PS50046"/>
    </source>
</evidence>
<dbReference type="GO" id="GO:0009584">
    <property type="term" value="P:detection of visible light"/>
    <property type="evidence" value="ECO:0007669"/>
    <property type="project" value="InterPro"/>
</dbReference>
<dbReference type="GO" id="GO:0006355">
    <property type="term" value="P:regulation of DNA-templated transcription"/>
    <property type="evidence" value="ECO:0007669"/>
    <property type="project" value="InterPro"/>
</dbReference>
<dbReference type="GO" id="GO:0005524">
    <property type="term" value="F:ATP binding"/>
    <property type="evidence" value="ECO:0007669"/>
    <property type="project" value="UniProtKB-KW"/>
</dbReference>
<keyword evidence="4" id="KW-0808">Transferase</keyword>
<dbReference type="PRINTS" id="PR01033">
    <property type="entry name" value="PHYTOCHROME"/>
</dbReference>
<gene>
    <name evidence="16" type="ORF">PPACK8108_LOCUS22613</name>
</gene>
<name>A0AAV0BKD5_PHAPC</name>
<dbReference type="SMART" id="SM00388">
    <property type="entry name" value="HisKA"/>
    <property type="match status" value="1"/>
</dbReference>
<feature type="compositionally biased region" description="Polar residues" evidence="12">
    <location>
        <begin position="1416"/>
        <end position="1430"/>
    </location>
</feature>
<evidence type="ECO:0000256" key="12">
    <source>
        <dbReference type="SAM" id="MobiDB-lite"/>
    </source>
</evidence>
<organism evidence="16 17">
    <name type="scientific">Phakopsora pachyrhizi</name>
    <name type="common">Asian soybean rust disease fungus</name>
    <dbReference type="NCBI Taxonomy" id="170000"/>
    <lineage>
        <taxon>Eukaryota</taxon>
        <taxon>Fungi</taxon>
        <taxon>Dikarya</taxon>
        <taxon>Basidiomycota</taxon>
        <taxon>Pucciniomycotina</taxon>
        <taxon>Pucciniomycetes</taxon>
        <taxon>Pucciniales</taxon>
        <taxon>Phakopsoraceae</taxon>
        <taxon>Phakopsora</taxon>
    </lineage>
</organism>
<dbReference type="CDD" id="cd00082">
    <property type="entry name" value="HisKA"/>
    <property type="match status" value="1"/>
</dbReference>
<dbReference type="InterPro" id="IPR005467">
    <property type="entry name" value="His_kinase_dom"/>
</dbReference>
<dbReference type="InterPro" id="IPR036097">
    <property type="entry name" value="HisK_dim/P_sf"/>
</dbReference>
<feature type="region of interest" description="Disordered" evidence="12">
    <location>
        <begin position="306"/>
        <end position="338"/>
    </location>
</feature>
<keyword evidence="5" id="KW-0547">Nucleotide-binding</keyword>
<dbReference type="SUPFAM" id="SSF55874">
    <property type="entry name" value="ATPase domain of HSP90 chaperone/DNA topoisomerase II/histidine kinase"/>
    <property type="match status" value="1"/>
</dbReference>
<dbReference type="InterPro" id="IPR036890">
    <property type="entry name" value="HATPase_C_sf"/>
</dbReference>
<dbReference type="PROSITE" id="PS50046">
    <property type="entry name" value="PHYTOCHROME_2"/>
    <property type="match status" value="1"/>
</dbReference>
<evidence type="ECO:0000256" key="2">
    <source>
        <dbReference type="ARBA" id="ARBA00022553"/>
    </source>
</evidence>
<dbReference type="GO" id="GO:0009881">
    <property type="term" value="F:photoreceptor activity"/>
    <property type="evidence" value="ECO:0007669"/>
    <property type="project" value="UniProtKB-KW"/>
</dbReference>
<dbReference type="Gene3D" id="3.30.565.10">
    <property type="entry name" value="Histidine kinase-like ATPase, C-terminal domain"/>
    <property type="match status" value="1"/>
</dbReference>
<dbReference type="InterPro" id="IPR011006">
    <property type="entry name" value="CheY-like_superfamily"/>
</dbReference>
<dbReference type="Gene3D" id="3.40.50.2300">
    <property type="match status" value="1"/>
</dbReference>
<feature type="compositionally biased region" description="Low complexity" evidence="12">
    <location>
        <begin position="172"/>
        <end position="197"/>
    </location>
</feature>
<dbReference type="Pfam" id="PF02518">
    <property type="entry name" value="HATPase_c"/>
    <property type="match status" value="1"/>
</dbReference>
<feature type="compositionally biased region" description="Low complexity" evidence="12">
    <location>
        <begin position="1512"/>
        <end position="1540"/>
    </location>
</feature>
<feature type="compositionally biased region" description="Low complexity" evidence="12">
    <location>
        <begin position="1447"/>
        <end position="1460"/>
    </location>
</feature>
<dbReference type="InterPro" id="IPR001789">
    <property type="entry name" value="Sig_transdc_resp-reg_receiver"/>
</dbReference>
<keyword evidence="8" id="KW-0157">Chromophore</keyword>
<dbReference type="InterPro" id="IPR003594">
    <property type="entry name" value="HATPase_dom"/>
</dbReference>
<keyword evidence="2 11" id="KW-0597">Phosphoprotein</keyword>
<feature type="compositionally biased region" description="Polar residues" evidence="12">
    <location>
        <begin position="1385"/>
        <end position="1398"/>
    </location>
</feature>
<dbReference type="PANTHER" id="PTHR43065">
    <property type="entry name" value="SENSOR HISTIDINE KINASE"/>
    <property type="match status" value="1"/>
</dbReference>
<keyword evidence="3" id="KW-0716">Sensory transduction</keyword>
<evidence type="ECO:0000256" key="10">
    <source>
        <dbReference type="ARBA" id="ARBA00023170"/>
    </source>
</evidence>
<feature type="compositionally biased region" description="Polar residues" evidence="12">
    <location>
        <begin position="155"/>
        <end position="169"/>
    </location>
</feature>
<dbReference type="Pfam" id="PF00512">
    <property type="entry name" value="HisKA"/>
    <property type="match status" value="1"/>
</dbReference>
<sequence>MSSSANFNDECPKPYGQPLGNSHQSEKLKTHLVKPASKVSESADHESTNNVSMSQYTPTSPSVVRFLPLSEHKLAAHSDNTSPCRNSQKTVDPLHDTISFPKLSPPGSHAALVTGHSLPDQLAKEGRSLSNKTNERIFPIKSVVQVKRDILPNSINPPSTFSPPLSQECLNKASSGSSYTSARTSSSKNSPSSASKSSRAKDSMPRIVEGCMLSESRSSSRSNYSERMGAGQIRCPSSGPFRLSMTDSDSNHSDRPPSATSSAMNYHSRQNSKSDRKRSSAGFFTSLTGLTDLSVPLSPSKVASIPIDDSTMHSSSRSTNSHSNSQAQYEDSPFKPSTTTSSVFQNVFKASDDDVTPIIEDNFSQCPNDGEAVRIAHQPVKKSSSSGINRKDTISQATSVPALPGHGRVPTLNNYISEAASRFVTSDNLVSTSGASHITHSSYRKSLNYSTYITSRFEHMDTDEGFVVLTGRKGEASKCEDEPIRVPGAIQAFGVLIAVQVHGESIVHSATEAKFTASPSTGLADDGELQYHQDLDSGSFEVEDLLSITRLEVVQVSENSGHILGLSPGLLLNLHSLSEIFTEPEAQVLCDNIEVCMDSTSTSEAGPHTFRLTGRGEVGSGTNGRTARQEWTAWCAAHRPEPVSRPRLVIIEFELEGDEINPTLTSSVEPLTEEERGGMAGKPYEPTEEDVVESTRSVIRPLRALSRLRKKGKDFSGDSVEVLSILGQVNNQFDKAQDMPSFVKMVVGLVRELTGFHRVMIYQFDENWNGQVVAELVDWKRTRDLYRGLKFPASDIPAQARELYKINKVRMLYDRDQPTARLVCKTKYEVKRPLDMTHCHLRAMSPIHIQYLANMGVRASFSISILMNNELWGLISCHSYGRYGQRITFPTRHFCRMLGECVSRNIYRLHLSQRLQSRKLINTVSTSKNPSGYIVAKAEDLLWIFDAEFGVLSIGEEAKLLGPVSNSQEILAVLEYLRIKCFDTIQASTDIKKSFPDIIYSAGFESICGILVIPLSRGGQDFICFFRPGQMKDIHWAGNPHEKILNENNPRSLEPRKSFKIWSETVKGRAKNWTDEQLETGSVLSLVYGKFIDVWRQKEAAVHTNQLQTLLLSNASHEVRTPLHQILSTLELALDGQLDDETRDNLSKSYSASKALVHVINDLLDLTKAEQGGDLFSRDPFNLSSTIEEAVLIHKREAQRKGLQFEVVEDPADAPAVLRGDRARLRQVISNLVCNAVKHTSHGYVHVKWGEDRSELGNLRLYDDTIRISISVTDTGKGIPQAKLESIFRAFEQVGAGESEDGSQIESIGLGLAVVGRVVHNMGGQLRVDSTVDKGSKFTLVLPFSLPGRASGSVTSNFPSEDSGGVRINFSDESYGTNRGDAMIRSNQGSNTSNNAGSICSSSEIDGFVEAMQRSGTVSRLNSEPSTSPRVFNPLNFPKNRVRGGFSSSSYEEQSSSLASPTFKNQLGGQGEPWAGNNLLSPSSKESPLVSDEFYRPKSSPSSENHEKRKAPFFSPKSPSPTRDLKVSSSSPPDSKMSVVAPEPLDSHKNASLISRQQDKSSNEIVHSPRKSLSSQRSSKRSSDEHKVSINSSSSNGGRLSRAKVQSPSFLEHISEYQRANRVRALSKDPMRVMVVEDDPINRVILKKKLTQNGHSVSLTVHGQEAVELFEKDYHQIDIILMDLQMPICDGMEATRRIRDFEKRVIYERSESYLSILNLSVLPQDHLNGVGDSKTKDKIEIKLPRSHISNRGVPIIAVSASLHEKQRGEIQEAGMDGWILKPVDFNRLSTLMISAVDLSLRAEEVYKPGTWDKGGWLGMPRRYSKSGGKKRSPTKKASQTN</sequence>
<feature type="region of interest" description="Disordered" evidence="12">
    <location>
        <begin position="1379"/>
        <end position="1398"/>
    </location>
</feature>
<dbReference type="PROSITE" id="PS50109">
    <property type="entry name" value="HIS_KIN"/>
    <property type="match status" value="1"/>
</dbReference>
<feature type="region of interest" description="Disordered" evidence="12">
    <location>
        <begin position="1812"/>
        <end position="1841"/>
    </location>
</feature>
<dbReference type="Pfam" id="PF01590">
    <property type="entry name" value="GAF"/>
    <property type="match status" value="1"/>
</dbReference>
<dbReference type="SUPFAM" id="SSF52172">
    <property type="entry name" value="CheY-like"/>
    <property type="match status" value="1"/>
</dbReference>
<dbReference type="InterPro" id="IPR003018">
    <property type="entry name" value="GAF"/>
</dbReference>
<dbReference type="SUPFAM" id="SSF55781">
    <property type="entry name" value="GAF domain-like"/>
    <property type="match status" value="2"/>
</dbReference>
<dbReference type="PANTHER" id="PTHR43065:SF10">
    <property type="entry name" value="PEROXIDE STRESS-ACTIVATED HISTIDINE KINASE MAK3"/>
    <property type="match status" value="1"/>
</dbReference>
<evidence type="ECO:0000256" key="4">
    <source>
        <dbReference type="ARBA" id="ARBA00022679"/>
    </source>
</evidence>
<feature type="compositionally biased region" description="Low complexity" evidence="12">
    <location>
        <begin position="214"/>
        <end position="227"/>
    </location>
</feature>
<dbReference type="GO" id="GO:0000155">
    <property type="term" value="F:phosphorelay sensor kinase activity"/>
    <property type="evidence" value="ECO:0007669"/>
    <property type="project" value="InterPro"/>
</dbReference>
<evidence type="ECO:0000313" key="17">
    <source>
        <dbReference type="Proteomes" id="UP001153365"/>
    </source>
</evidence>
<dbReference type="EMBL" id="CALTRL010005907">
    <property type="protein sequence ID" value="CAH7687777.1"/>
    <property type="molecule type" value="Genomic_DNA"/>
</dbReference>
<feature type="region of interest" description="Disordered" evidence="12">
    <location>
        <begin position="600"/>
        <end position="624"/>
    </location>
</feature>
<feature type="region of interest" description="Disordered" evidence="12">
    <location>
        <begin position="1416"/>
        <end position="1604"/>
    </location>
</feature>
<evidence type="ECO:0000256" key="9">
    <source>
        <dbReference type="ARBA" id="ARBA00023012"/>
    </source>
</evidence>
<feature type="compositionally biased region" description="Polar residues" evidence="12">
    <location>
        <begin position="258"/>
        <end position="271"/>
    </location>
</feature>
<dbReference type="SMART" id="SM00448">
    <property type="entry name" value="REC"/>
    <property type="match status" value="1"/>
</dbReference>
<keyword evidence="1" id="KW-0600">Photoreceptor protein</keyword>
<keyword evidence="17" id="KW-1185">Reference proteome</keyword>
<dbReference type="Proteomes" id="UP001153365">
    <property type="component" value="Unassembled WGS sequence"/>
</dbReference>
<reference evidence="16" key="1">
    <citation type="submission" date="2022-06" db="EMBL/GenBank/DDBJ databases">
        <authorList>
            <consortium name="SYNGENTA / RWTH Aachen University"/>
        </authorList>
    </citation>
    <scope>NUCLEOTIDE SEQUENCE</scope>
</reference>
<feature type="compositionally biased region" description="Low complexity" evidence="12">
    <location>
        <begin position="1589"/>
        <end position="1600"/>
    </location>
</feature>
<dbReference type="InterPro" id="IPR029016">
    <property type="entry name" value="GAF-like_dom_sf"/>
</dbReference>
<dbReference type="InterPro" id="IPR013515">
    <property type="entry name" value="Phytochrome_cen-reg"/>
</dbReference>
<feature type="region of interest" description="Disordered" evidence="12">
    <location>
        <begin position="76"/>
        <end position="113"/>
    </location>
</feature>
<feature type="modified residue" description="4-aspartylphosphate" evidence="11">
    <location>
        <position position="1683"/>
    </location>
</feature>
<feature type="compositionally biased region" description="Basic residues" evidence="12">
    <location>
        <begin position="1822"/>
        <end position="1834"/>
    </location>
</feature>
<evidence type="ECO:0000259" key="14">
    <source>
        <dbReference type="PROSITE" id="PS50109"/>
    </source>
</evidence>
<dbReference type="PROSITE" id="PS50110">
    <property type="entry name" value="RESPONSE_REGULATORY"/>
    <property type="match status" value="1"/>
</dbReference>
<evidence type="ECO:0000256" key="8">
    <source>
        <dbReference type="ARBA" id="ARBA00022991"/>
    </source>
</evidence>
<feature type="domain" description="Response regulatory" evidence="15">
    <location>
        <begin position="1632"/>
        <end position="1796"/>
    </location>
</feature>
<evidence type="ECO:0000313" key="16">
    <source>
        <dbReference type="EMBL" id="CAH7687777.1"/>
    </source>
</evidence>
<proteinExistence type="predicted"/>
<evidence type="ECO:0000256" key="6">
    <source>
        <dbReference type="ARBA" id="ARBA00022777"/>
    </source>
</evidence>
<dbReference type="InterPro" id="IPR035965">
    <property type="entry name" value="PAS-like_dom_sf"/>
</dbReference>
<dbReference type="SMART" id="SM00387">
    <property type="entry name" value="HATPase_c"/>
    <property type="match status" value="1"/>
</dbReference>
<feature type="domain" description="Phytochrome chromophore attachment site" evidence="13">
    <location>
        <begin position="738"/>
        <end position="900"/>
    </location>
</feature>
<feature type="compositionally biased region" description="Polar residues" evidence="12">
    <location>
        <begin position="78"/>
        <end position="90"/>
    </location>
</feature>
<dbReference type="InterPro" id="IPR001294">
    <property type="entry name" value="Phytochrome"/>
</dbReference>
<dbReference type="Gene3D" id="1.10.287.130">
    <property type="match status" value="1"/>
</dbReference>
<keyword evidence="6" id="KW-0418">Kinase</keyword>
<evidence type="ECO:0000256" key="3">
    <source>
        <dbReference type="ARBA" id="ARBA00022606"/>
    </source>
</evidence>
<evidence type="ECO:0000256" key="1">
    <source>
        <dbReference type="ARBA" id="ARBA00022543"/>
    </source>
</evidence>
<dbReference type="Gene3D" id="3.30.450.20">
    <property type="entry name" value="PAS domain"/>
    <property type="match status" value="1"/>
</dbReference>
<keyword evidence="9" id="KW-0902">Two-component regulatory system</keyword>
<keyword evidence="10" id="KW-0675">Receptor</keyword>